<proteinExistence type="predicted"/>
<keyword evidence="4 5" id="KW-0472">Membrane</keyword>
<dbReference type="GO" id="GO:0005886">
    <property type="term" value="C:plasma membrane"/>
    <property type="evidence" value="ECO:0007669"/>
    <property type="project" value="TreeGrafter"/>
</dbReference>
<evidence type="ECO:0000313" key="7">
    <source>
        <dbReference type="EMBL" id="KZX16394.1"/>
    </source>
</evidence>
<dbReference type="RefSeq" id="WP_067088755.1">
    <property type="nucleotide sequence ID" value="NZ_LWMV01000011.1"/>
</dbReference>
<name>A0A166E8N0_9EURY</name>
<keyword evidence="8" id="KW-1185">Reference proteome</keyword>
<protein>
    <recommendedName>
        <fullName evidence="6">NfeD-like C-terminal domain-containing protein</fullName>
    </recommendedName>
</protein>
<dbReference type="STRING" id="49547.MBCUR_00580"/>
<organism evidence="7 8">
    <name type="scientific">Methanobrevibacter curvatus</name>
    <dbReference type="NCBI Taxonomy" id="49547"/>
    <lineage>
        <taxon>Archaea</taxon>
        <taxon>Methanobacteriati</taxon>
        <taxon>Methanobacteriota</taxon>
        <taxon>Methanomada group</taxon>
        <taxon>Methanobacteria</taxon>
        <taxon>Methanobacteriales</taxon>
        <taxon>Methanobacteriaceae</taxon>
        <taxon>Methanobrevibacter</taxon>
    </lineage>
</organism>
<gene>
    <name evidence="7" type="ORF">MBCUR_00580</name>
</gene>
<evidence type="ECO:0000313" key="8">
    <source>
        <dbReference type="Proteomes" id="UP000077245"/>
    </source>
</evidence>
<dbReference type="InterPro" id="IPR002810">
    <property type="entry name" value="NfeD-like_C"/>
</dbReference>
<feature type="transmembrane region" description="Helical" evidence="5">
    <location>
        <begin position="12"/>
        <end position="45"/>
    </location>
</feature>
<evidence type="ECO:0000259" key="6">
    <source>
        <dbReference type="Pfam" id="PF01957"/>
    </source>
</evidence>
<sequence length="145" mass="15909">MEISFFSLQFWLVLAVVCVLFELITLTFFLLSIAIGSAVAALVNYLGFDPYTQILVFAIVTVVCIILSRSFAKKLSKSAPNKKANSDRLIGLEAIVSEAIEEDKMGTVDLVGDKWKAIADEDIAIGEKVIVKDIQGVKLIVERNV</sequence>
<dbReference type="PANTHER" id="PTHR33507">
    <property type="entry name" value="INNER MEMBRANE PROTEIN YBBJ"/>
    <property type="match status" value="1"/>
</dbReference>
<feature type="transmembrane region" description="Helical" evidence="5">
    <location>
        <begin position="51"/>
        <end position="72"/>
    </location>
</feature>
<dbReference type="EMBL" id="LWMV01000011">
    <property type="protein sequence ID" value="KZX16394.1"/>
    <property type="molecule type" value="Genomic_DNA"/>
</dbReference>
<accession>A0A166E8N0</accession>
<dbReference type="OrthoDB" id="29132at2157"/>
<comment type="subcellular location">
    <subcellularLocation>
        <location evidence="1">Membrane</location>
        <topology evidence="1">Multi-pass membrane protein</topology>
    </subcellularLocation>
</comment>
<dbReference type="PATRIC" id="fig|49547.3.peg.61"/>
<dbReference type="Pfam" id="PF01957">
    <property type="entry name" value="NfeD"/>
    <property type="match status" value="1"/>
</dbReference>
<evidence type="ECO:0000256" key="5">
    <source>
        <dbReference type="SAM" id="Phobius"/>
    </source>
</evidence>
<reference evidence="7 8" key="1">
    <citation type="submission" date="2016-04" db="EMBL/GenBank/DDBJ databases">
        <title>Genome sequence of Methanobrevibacter curvatus DSM 11111.</title>
        <authorList>
            <person name="Poehlein A."/>
            <person name="Seedorf H."/>
            <person name="Daniel R."/>
        </authorList>
    </citation>
    <scope>NUCLEOTIDE SEQUENCE [LARGE SCALE GENOMIC DNA]</scope>
    <source>
        <strain evidence="7 8">DSM 11111</strain>
    </source>
</reference>
<dbReference type="PANTHER" id="PTHR33507:SF3">
    <property type="entry name" value="INNER MEMBRANE PROTEIN YBBJ"/>
    <property type="match status" value="1"/>
</dbReference>
<dbReference type="InterPro" id="IPR012340">
    <property type="entry name" value="NA-bd_OB-fold"/>
</dbReference>
<evidence type="ECO:0000256" key="1">
    <source>
        <dbReference type="ARBA" id="ARBA00004141"/>
    </source>
</evidence>
<dbReference type="Proteomes" id="UP000077245">
    <property type="component" value="Unassembled WGS sequence"/>
</dbReference>
<feature type="domain" description="NfeD-like C-terminal" evidence="6">
    <location>
        <begin position="87"/>
        <end position="143"/>
    </location>
</feature>
<evidence type="ECO:0000256" key="3">
    <source>
        <dbReference type="ARBA" id="ARBA00022989"/>
    </source>
</evidence>
<comment type="caution">
    <text evidence="7">The sequence shown here is derived from an EMBL/GenBank/DDBJ whole genome shotgun (WGS) entry which is preliminary data.</text>
</comment>
<evidence type="ECO:0000256" key="2">
    <source>
        <dbReference type="ARBA" id="ARBA00022692"/>
    </source>
</evidence>
<keyword evidence="2 5" id="KW-0812">Transmembrane</keyword>
<dbReference type="SUPFAM" id="SSF141322">
    <property type="entry name" value="NfeD domain-like"/>
    <property type="match status" value="1"/>
</dbReference>
<keyword evidence="3 5" id="KW-1133">Transmembrane helix</keyword>
<dbReference type="AlphaFoldDB" id="A0A166E8N0"/>
<evidence type="ECO:0000256" key="4">
    <source>
        <dbReference type="ARBA" id="ARBA00023136"/>
    </source>
</evidence>
<dbReference type="InterPro" id="IPR052165">
    <property type="entry name" value="Membrane_assoc_protease"/>
</dbReference>
<dbReference type="Gene3D" id="2.40.50.140">
    <property type="entry name" value="Nucleic acid-binding proteins"/>
    <property type="match status" value="1"/>
</dbReference>